<name>A0A6M1L4U3_9ACTN</name>
<dbReference type="RefSeq" id="WP_164447436.1">
    <property type="nucleotide sequence ID" value="NZ_SAIY01000004.1"/>
</dbReference>
<gene>
    <name evidence="2" type="ORF">ENC19_12800</name>
</gene>
<keyword evidence="3" id="KW-1185">Reference proteome</keyword>
<dbReference type="Proteomes" id="UP000478148">
    <property type="component" value="Unassembled WGS sequence"/>
</dbReference>
<reference evidence="2 3" key="1">
    <citation type="submission" date="2020-02" db="EMBL/GenBank/DDBJ databases">
        <title>Draft Genome Sequence of Verrucosispora sp. Strain CWR15, Isolated from Gulf of Mexico Sponge.</title>
        <authorList>
            <person name="Kennedy S.J."/>
            <person name="Cella E."/>
            <person name="Azarian T."/>
            <person name="Baker B.J."/>
            <person name="Shaw L.N."/>
        </authorList>
    </citation>
    <scope>NUCLEOTIDE SEQUENCE [LARGE SCALE GENOMIC DNA]</scope>
    <source>
        <strain evidence="2 3">CWR15</strain>
    </source>
</reference>
<comment type="caution">
    <text evidence="2">The sequence shown here is derived from an EMBL/GenBank/DDBJ whole genome shotgun (WGS) entry which is preliminary data.</text>
</comment>
<accession>A0A6M1L4U3</accession>
<organism evidence="2 3">
    <name type="scientific">Verrucosispora sioxanthis</name>
    <dbReference type="NCBI Taxonomy" id="2499994"/>
    <lineage>
        <taxon>Bacteria</taxon>
        <taxon>Bacillati</taxon>
        <taxon>Actinomycetota</taxon>
        <taxon>Actinomycetes</taxon>
        <taxon>Micromonosporales</taxon>
        <taxon>Micromonosporaceae</taxon>
        <taxon>Micromonospora</taxon>
    </lineage>
</organism>
<evidence type="ECO:0000256" key="1">
    <source>
        <dbReference type="SAM" id="MobiDB-lite"/>
    </source>
</evidence>
<feature type="region of interest" description="Disordered" evidence="1">
    <location>
        <begin position="1"/>
        <end position="112"/>
    </location>
</feature>
<dbReference type="EMBL" id="SAIY01000004">
    <property type="protein sequence ID" value="NGM13480.1"/>
    <property type="molecule type" value="Genomic_DNA"/>
</dbReference>
<feature type="compositionally biased region" description="Basic and acidic residues" evidence="1">
    <location>
        <begin position="1"/>
        <end position="17"/>
    </location>
</feature>
<sequence length="112" mass="11514">MAKHRAPVDDRWSREEGGGGGVLGPAAGRTAPTPGNGRAGRWSAPRQDRSPNAAGGFGRDGAVGVASVPATSRLTPPGRDIRNHGPRPAPTRRPAVVPASTGRHRRAAEAEC</sequence>
<protein>
    <submittedName>
        <fullName evidence="2">Uncharacterized protein</fullName>
    </submittedName>
</protein>
<evidence type="ECO:0000313" key="2">
    <source>
        <dbReference type="EMBL" id="NGM13480.1"/>
    </source>
</evidence>
<proteinExistence type="predicted"/>
<evidence type="ECO:0000313" key="3">
    <source>
        <dbReference type="Proteomes" id="UP000478148"/>
    </source>
</evidence>
<dbReference type="AlphaFoldDB" id="A0A6M1L4U3"/>